<gene>
    <name evidence="2" type="ORF">CSEC_0209</name>
</gene>
<dbReference type="Proteomes" id="UP000031552">
    <property type="component" value="Unassembled WGS sequence"/>
</dbReference>
<dbReference type="EMBL" id="CCEJ010000001">
    <property type="protein sequence ID" value="CDR33048.1"/>
    <property type="molecule type" value="Genomic_DNA"/>
</dbReference>
<feature type="transmembrane region" description="Helical" evidence="1">
    <location>
        <begin position="110"/>
        <end position="128"/>
    </location>
</feature>
<dbReference type="STRING" id="1437425.CSEC_0209"/>
<comment type="caution">
    <text evidence="2">The sequence shown here is derived from an EMBL/GenBank/DDBJ whole genome shotgun (WGS) entry which is preliminary data.</text>
</comment>
<organism evidence="2 3">
    <name type="scientific">Candidatus Criblamydia sequanensis CRIB-18</name>
    <dbReference type="NCBI Taxonomy" id="1437425"/>
    <lineage>
        <taxon>Bacteria</taxon>
        <taxon>Pseudomonadati</taxon>
        <taxon>Chlamydiota</taxon>
        <taxon>Chlamydiia</taxon>
        <taxon>Parachlamydiales</taxon>
        <taxon>Candidatus Criblamydiaceae</taxon>
        <taxon>Candidatus Criblamydia</taxon>
    </lineage>
</organism>
<name>A0A090D0E3_9BACT</name>
<evidence type="ECO:0000313" key="2">
    <source>
        <dbReference type="EMBL" id="CDR33048.1"/>
    </source>
</evidence>
<keyword evidence="1" id="KW-0472">Membrane</keyword>
<feature type="transmembrane region" description="Helical" evidence="1">
    <location>
        <begin position="140"/>
        <end position="161"/>
    </location>
</feature>
<dbReference type="RefSeq" id="WP_041016545.1">
    <property type="nucleotide sequence ID" value="NZ_CCEJ010000001.1"/>
</dbReference>
<proteinExistence type="predicted"/>
<sequence length="245" mass="26134">MSTIYTAIPSSPFSSFGAPAPMASPNLSAAPSLMTKVADFAKTAFNYASILGQGVFFVCLGLRDLIVRKINPIPDHFSAQLKSFKNPLFGEKAAAGFFDSAAYPLLKGSLFLASGVFSVAGAVHQVAGYQANLFSGAMNVLAPVTFVFTNILLFIQYARVLCQTLFLLETANPQEKELLEKIFASSITGLVSTFCYILSTLAFMFPPLTVLGIILCVIGILGDTAHFVIDFFSGVAEEKLLSGTP</sequence>
<keyword evidence="3" id="KW-1185">Reference proteome</keyword>
<keyword evidence="1" id="KW-1133">Transmembrane helix</keyword>
<evidence type="ECO:0000313" key="3">
    <source>
        <dbReference type="Proteomes" id="UP000031552"/>
    </source>
</evidence>
<keyword evidence="1" id="KW-0812">Transmembrane</keyword>
<reference evidence="2" key="2">
    <citation type="submission" date="2014-09" db="EMBL/GenBank/DDBJ databases">
        <title>Criblamydia sequanensis harbors a mega-plasmid encoding arsenite resistance.</title>
        <authorList>
            <person name="Bertelli C."/>
            <person name="Goesmann A."/>
            <person name="Greub G."/>
        </authorList>
    </citation>
    <scope>NUCLEOTIDE SEQUENCE [LARGE SCALE GENOMIC DNA]</scope>
    <source>
        <strain evidence="2">CRIB-18</strain>
    </source>
</reference>
<accession>A0A090D0E3</accession>
<reference evidence="2" key="1">
    <citation type="submission" date="2013-12" db="EMBL/GenBank/DDBJ databases">
        <authorList>
            <person name="Linke B."/>
        </authorList>
    </citation>
    <scope>NUCLEOTIDE SEQUENCE [LARGE SCALE GENOMIC DNA]</scope>
    <source>
        <strain evidence="2">CRIB-18</strain>
    </source>
</reference>
<evidence type="ECO:0000256" key="1">
    <source>
        <dbReference type="SAM" id="Phobius"/>
    </source>
</evidence>
<feature type="transmembrane region" description="Helical" evidence="1">
    <location>
        <begin position="44"/>
        <end position="62"/>
    </location>
</feature>
<feature type="transmembrane region" description="Helical" evidence="1">
    <location>
        <begin position="211"/>
        <end position="232"/>
    </location>
</feature>
<dbReference type="AlphaFoldDB" id="A0A090D0E3"/>
<protein>
    <submittedName>
        <fullName evidence="2">Membrane protein</fullName>
    </submittedName>
</protein>